<comment type="caution">
    <text evidence="3">The sequence shown here is derived from an EMBL/GenBank/DDBJ whole genome shotgun (WGS) entry which is preliminary data.</text>
</comment>
<organism evidence="3 4">
    <name type="scientific">Hymenochirus boettgeri</name>
    <name type="common">Congo dwarf clawed frog</name>
    <dbReference type="NCBI Taxonomy" id="247094"/>
    <lineage>
        <taxon>Eukaryota</taxon>
        <taxon>Metazoa</taxon>
        <taxon>Chordata</taxon>
        <taxon>Craniata</taxon>
        <taxon>Vertebrata</taxon>
        <taxon>Euteleostomi</taxon>
        <taxon>Amphibia</taxon>
        <taxon>Batrachia</taxon>
        <taxon>Anura</taxon>
        <taxon>Pipoidea</taxon>
        <taxon>Pipidae</taxon>
        <taxon>Pipinae</taxon>
        <taxon>Hymenochirus</taxon>
    </lineage>
</organism>
<gene>
    <name evidence="3" type="ORF">GDO86_009272</name>
</gene>
<sequence length="208" mass="23246">MMNLECLVVFISLLTLDGALGIDSCSVRSPAFCNGNPCPNFVVIEKHEGFELRVYEATQWVATSTEMSEEGMKNGFMHLFGYMNGKNKKEKKMKLSVPVIVPVPVTETPADNVTMLFYLPPNIHNPPAPTDCDITLKKYNATNIYVRSFDGIAKGPEFVLQAKVLAESLMAHNKEFYSSFFVGAGYDGPDKTTNRHNEVWFLQNAPEH</sequence>
<dbReference type="GO" id="GO:0005737">
    <property type="term" value="C:cytoplasm"/>
    <property type="evidence" value="ECO:0007669"/>
    <property type="project" value="TreeGrafter"/>
</dbReference>
<reference evidence="3" key="1">
    <citation type="thesis" date="2020" institute="ProQuest LLC" country="789 East Eisenhower Parkway, Ann Arbor, MI, USA">
        <title>Comparative Genomics and Chromosome Evolution.</title>
        <authorList>
            <person name="Mudd A.B."/>
        </authorList>
    </citation>
    <scope>NUCLEOTIDE SEQUENCE</scope>
    <source>
        <strain evidence="3">Female2</strain>
        <tissue evidence="3">Blood</tissue>
    </source>
</reference>
<proteinExistence type="inferred from homology"/>
<name>A0A8T2JNE6_9PIPI</name>
<comment type="similarity">
    <text evidence="1">Belongs to the HEBP family.</text>
</comment>
<dbReference type="InterPro" id="IPR006917">
    <property type="entry name" value="SOUL_heme-bd"/>
</dbReference>
<protein>
    <recommendedName>
        <fullName evidence="5">Heme-binding protein 2</fullName>
    </recommendedName>
</protein>
<dbReference type="Gene3D" id="3.20.80.10">
    <property type="entry name" value="Regulatory factor, effector binding domain"/>
    <property type="match status" value="1"/>
</dbReference>
<dbReference type="Pfam" id="PF04832">
    <property type="entry name" value="SOUL"/>
    <property type="match status" value="1"/>
</dbReference>
<dbReference type="PANTHER" id="PTHR11220:SF75">
    <property type="entry name" value="HEME-BINDING PROTEIN 2"/>
    <property type="match status" value="1"/>
</dbReference>
<dbReference type="Proteomes" id="UP000812440">
    <property type="component" value="Chromosome 5"/>
</dbReference>
<evidence type="ECO:0008006" key="5">
    <source>
        <dbReference type="Google" id="ProtNLM"/>
    </source>
</evidence>
<dbReference type="SUPFAM" id="SSF55136">
    <property type="entry name" value="Probable bacterial effector-binding domain"/>
    <property type="match status" value="1"/>
</dbReference>
<dbReference type="FunFam" id="3.20.80.10:FF:000002">
    <property type="entry name" value="Heme-binding protein 2"/>
    <property type="match status" value="1"/>
</dbReference>
<keyword evidence="4" id="KW-1185">Reference proteome</keyword>
<dbReference type="InterPro" id="IPR011256">
    <property type="entry name" value="Reg_factor_effector_dom_sf"/>
</dbReference>
<dbReference type="OrthoDB" id="6424451at2759"/>
<evidence type="ECO:0000256" key="2">
    <source>
        <dbReference type="SAM" id="SignalP"/>
    </source>
</evidence>
<evidence type="ECO:0000313" key="4">
    <source>
        <dbReference type="Proteomes" id="UP000812440"/>
    </source>
</evidence>
<feature type="signal peptide" evidence="2">
    <location>
        <begin position="1"/>
        <end position="21"/>
    </location>
</feature>
<dbReference type="PANTHER" id="PTHR11220">
    <property type="entry name" value="HEME-BINDING PROTEIN-RELATED"/>
    <property type="match status" value="1"/>
</dbReference>
<accession>A0A8T2JNE6</accession>
<evidence type="ECO:0000256" key="1">
    <source>
        <dbReference type="ARBA" id="ARBA00009817"/>
    </source>
</evidence>
<dbReference type="AlphaFoldDB" id="A0A8T2JNE6"/>
<evidence type="ECO:0000313" key="3">
    <source>
        <dbReference type="EMBL" id="KAG8444016.1"/>
    </source>
</evidence>
<dbReference type="EMBL" id="JAACNH010000004">
    <property type="protein sequence ID" value="KAG8444016.1"/>
    <property type="molecule type" value="Genomic_DNA"/>
</dbReference>
<dbReference type="GO" id="GO:0020037">
    <property type="term" value="F:heme binding"/>
    <property type="evidence" value="ECO:0007669"/>
    <property type="project" value="TreeGrafter"/>
</dbReference>
<keyword evidence="2" id="KW-0732">Signal</keyword>
<feature type="chain" id="PRO_5035801578" description="Heme-binding protein 2" evidence="2">
    <location>
        <begin position="22"/>
        <end position="208"/>
    </location>
</feature>